<reference evidence="1" key="1">
    <citation type="submission" date="2022-05" db="EMBL/GenBank/DDBJ databases">
        <title>Complete genome sequence of Aeromonas phage JELG-KS1.</title>
        <authorList>
            <person name="Svanberga K."/>
            <person name="Dislers A."/>
            <person name="Kazaks A."/>
            <person name="Zrelovs N."/>
        </authorList>
    </citation>
    <scope>NUCLEOTIDE SEQUENCE</scope>
</reference>
<evidence type="ECO:0000313" key="1">
    <source>
        <dbReference type="EMBL" id="UTQ78165.1"/>
    </source>
</evidence>
<organism evidence="1 2">
    <name type="scientific">Aeromonas phage JELG-KS1</name>
    <dbReference type="NCBI Taxonomy" id="2951233"/>
    <lineage>
        <taxon>Viruses</taxon>
        <taxon>Duplodnaviria</taxon>
        <taxon>Heunggongvirae</taxon>
        <taxon>Uroviricota</taxon>
        <taxon>Caudoviricetes</taxon>
        <taxon>Autographivirales</taxon>
        <taxon>Autotranscriptaviridae</taxon>
        <taxon>Studiervirinae</taxon>
        <taxon>Jelgvirus</taxon>
        <taxon>Jelgvirus JELGKS1</taxon>
    </lineage>
</organism>
<dbReference type="Proteomes" id="UP001060072">
    <property type="component" value="Segment"/>
</dbReference>
<sequence length="83" mass="9667">MASQPRLCINCKHYEKGRTFSCRRAVNVTYERSIISGKLHKYESGGEAARDERKWNGPNYCGPDAKFYAEKRLTHRLIAKFKQ</sequence>
<protein>
    <submittedName>
        <fullName evidence="1">Uncharacterized protein</fullName>
    </submittedName>
</protein>
<dbReference type="EMBL" id="ON604651">
    <property type="protein sequence ID" value="UTQ78165.1"/>
    <property type="molecule type" value="Genomic_DNA"/>
</dbReference>
<proteinExistence type="predicted"/>
<accession>A0A9E7NLP9</accession>
<evidence type="ECO:0000313" key="2">
    <source>
        <dbReference type="Proteomes" id="UP001060072"/>
    </source>
</evidence>
<keyword evidence="2" id="KW-1185">Reference proteome</keyword>
<name>A0A9E7NLP9_9CAUD</name>